<keyword evidence="3" id="KW-1185">Reference proteome</keyword>
<dbReference type="Proteomes" id="UP001433872">
    <property type="component" value="Segment"/>
</dbReference>
<feature type="transmembrane region" description="Helical" evidence="1">
    <location>
        <begin position="12"/>
        <end position="32"/>
    </location>
</feature>
<name>A0AAX4MXS6_9CAUD</name>
<evidence type="ECO:0000313" key="3">
    <source>
        <dbReference type="Proteomes" id="UP001433872"/>
    </source>
</evidence>
<keyword evidence="1" id="KW-1133">Transmembrane helix</keyword>
<reference evidence="2" key="1">
    <citation type="submission" date="2024-03" db="EMBL/GenBank/DDBJ databases">
        <title>Isolation and characterization of a phage collection against Pseudomonas putida.</title>
        <authorList>
            <person name="Brauer A."/>
            <person name="Rosendahl S."/>
            <person name="Kangsep A."/>
            <person name="Rikberg R."/>
            <person name="Lewanczyk A.C."/>
            <person name="Horak R."/>
            <person name="Tamman H."/>
        </authorList>
    </citation>
    <scope>NUCLEOTIDE SEQUENCE</scope>
</reference>
<gene>
    <name evidence="2" type="ORF">KoPa4_00071</name>
</gene>
<proteinExistence type="predicted"/>
<evidence type="ECO:0000256" key="1">
    <source>
        <dbReference type="SAM" id="Phobius"/>
    </source>
</evidence>
<evidence type="ECO:0000313" key="2">
    <source>
        <dbReference type="EMBL" id="WYV99239.1"/>
    </source>
</evidence>
<accession>A0AAX4MXS6</accession>
<dbReference type="EMBL" id="PP496414">
    <property type="protein sequence ID" value="WYV99239.1"/>
    <property type="molecule type" value="Genomic_DNA"/>
</dbReference>
<protein>
    <submittedName>
        <fullName evidence="2">Uncharacterized protein</fullName>
    </submittedName>
</protein>
<sequence length="36" mass="4420">MSFLKYMKQEFILDFMTYTQIAELYAFVYIPISVFQ</sequence>
<organism evidence="2 3">
    <name type="scientific">Pseudomonas phage vB_PpuM-KoPa-4</name>
    <dbReference type="NCBI Taxonomy" id="3132618"/>
    <lineage>
        <taxon>Viruses</taxon>
        <taxon>Duplodnaviria</taxon>
        <taxon>Heunggongvirae</taxon>
        <taxon>Uroviricota</taxon>
        <taxon>Caudoviricetes</taxon>
        <taxon>Vandenendeviridae</taxon>
        <taxon>Gorskivirinae</taxon>
        <taxon>Tartuvirus</taxon>
        <taxon>Tartuvirus kopa4</taxon>
    </lineage>
</organism>
<keyword evidence="1" id="KW-0812">Transmembrane</keyword>
<keyword evidence="1" id="KW-0472">Membrane</keyword>